<dbReference type="AlphaFoldDB" id="A0A6L8LRS1"/>
<dbReference type="Proteomes" id="UP000479043">
    <property type="component" value="Unassembled WGS sequence"/>
</dbReference>
<dbReference type="InterPro" id="IPR002826">
    <property type="entry name" value="MptE-like"/>
</dbReference>
<sequence>MKDVRSLYQKHTGKRCFILGNGPSLNKIDMSKLESEITFGVNSIFLMTRDTGFYPTYYVVEDNLVFRDNKDAIDAYEGPTMIMPDRYAKEMSTGDRCFVFQMDTSFYNKNKPEFYSIPHFNLSSEPNFFCGQSVTYINMQLAYYMGFSEVYLLGMDFSYSKPDTHKQDGNHIHSHSDDPNHFHKDYFGKGKTWKDPRLGRVLRSYARARHEFETDGRVMANATPGGELELFPRVPFDKLFG</sequence>
<comment type="caution">
    <text evidence="2">The sequence shown here is derived from an EMBL/GenBank/DDBJ whole genome shotgun (WGS) entry which is preliminary data.</text>
</comment>
<organism evidence="2 3">
    <name type="scientific">Thalassovita mangrovi</name>
    <dbReference type="NCBI Taxonomy" id="2692236"/>
    <lineage>
        <taxon>Bacteria</taxon>
        <taxon>Pseudomonadati</taxon>
        <taxon>Pseudomonadota</taxon>
        <taxon>Alphaproteobacteria</taxon>
        <taxon>Rhodobacterales</taxon>
        <taxon>Roseobacteraceae</taxon>
        <taxon>Thalassovita</taxon>
    </lineage>
</organism>
<protein>
    <submittedName>
        <fullName evidence="2">DUF115 domain-containing protein</fullName>
    </submittedName>
</protein>
<dbReference type="RefSeq" id="WP_160973568.1">
    <property type="nucleotide sequence ID" value="NZ_WWEN01000004.1"/>
</dbReference>
<feature type="domain" description="6-hydroxymethylpterin diphosphokinase MptE-like" evidence="1">
    <location>
        <begin position="5"/>
        <end position="161"/>
    </location>
</feature>
<evidence type="ECO:0000313" key="3">
    <source>
        <dbReference type="Proteomes" id="UP000479043"/>
    </source>
</evidence>
<dbReference type="Gene3D" id="3.90.1480.10">
    <property type="entry name" value="Alpha-2,3-sialyltransferase"/>
    <property type="match status" value="1"/>
</dbReference>
<reference evidence="2 3" key="1">
    <citation type="submission" date="2020-01" db="EMBL/GenBank/DDBJ databases">
        <authorList>
            <person name="Chen S."/>
        </authorList>
    </citation>
    <scope>NUCLEOTIDE SEQUENCE [LARGE SCALE GENOMIC DNA]</scope>
    <source>
        <strain evidence="2 3">GS-10</strain>
    </source>
</reference>
<evidence type="ECO:0000259" key="1">
    <source>
        <dbReference type="Pfam" id="PF01973"/>
    </source>
</evidence>
<gene>
    <name evidence="2" type="ORF">GR167_11140</name>
</gene>
<dbReference type="Pfam" id="PF01973">
    <property type="entry name" value="MptE-like"/>
    <property type="match status" value="1"/>
</dbReference>
<evidence type="ECO:0000313" key="2">
    <source>
        <dbReference type="EMBL" id="MYM55859.1"/>
    </source>
</evidence>
<name>A0A6L8LRS1_9RHOB</name>
<keyword evidence="3" id="KW-1185">Reference proteome</keyword>
<proteinExistence type="predicted"/>
<dbReference type="EMBL" id="WWEN01000004">
    <property type="protein sequence ID" value="MYM55859.1"/>
    <property type="molecule type" value="Genomic_DNA"/>
</dbReference>
<accession>A0A6L8LRS1</accession>